<dbReference type="OrthoDB" id="1104916at2759"/>
<dbReference type="Proteomes" id="UP000504610">
    <property type="component" value="Chromosome 3"/>
</dbReference>
<reference evidence="2" key="1">
    <citation type="journal article" date="2019" name="Database">
        <title>The radish genome database (RadishGD): an integrated information resource for radish genomics.</title>
        <authorList>
            <person name="Yu H.J."/>
            <person name="Baek S."/>
            <person name="Lee Y.J."/>
            <person name="Cho A."/>
            <person name="Mun J.H."/>
        </authorList>
    </citation>
    <scope>NUCLEOTIDE SEQUENCE [LARGE SCALE GENOMIC DNA]</scope>
    <source>
        <strain evidence="2">cv. WK10039</strain>
    </source>
</reference>
<gene>
    <name evidence="3" type="primary">LOC108845018</name>
</gene>
<proteinExistence type="predicted"/>
<name>A0A6J0MMS4_RAPSA</name>
<protein>
    <submittedName>
        <fullName evidence="3">Uncharacterized protein LOC108845018</fullName>
    </submittedName>
</protein>
<evidence type="ECO:0000313" key="2">
    <source>
        <dbReference type="Proteomes" id="UP000504610"/>
    </source>
</evidence>
<dbReference type="Pfam" id="PF13966">
    <property type="entry name" value="zf-RVT"/>
    <property type="match status" value="1"/>
</dbReference>
<keyword evidence="2" id="KW-1185">Reference proteome</keyword>
<reference evidence="3" key="2">
    <citation type="submission" date="2025-08" db="UniProtKB">
        <authorList>
            <consortium name="RefSeq"/>
        </authorList>
    </citation>
    <scope>IDENTIFICATION</scope>
    <source>
        <tissue evidence="3">Leaf</tissue>
    </source>
</reference>
<evidence type="ECO:0000259" key="1">
    <source>
        <dbReference type="Pfam" id="PF13966"/>
    </source>
</evidence>
<sequence>MGLVQICPFCGERDETRDHLFFACPYTYTLWLQVLGTLLRPPPSSDLGENVDRIAAISNDRLGSIVARLSFQVAIYYIWRERNERRHSQVARPVEQLVRIIDKTIMQRIMSTRYYGKQKLAGLLQL</sequence>
<organism evidence="2 3">
    <name type="scientific">Raphanus sativus</name>
    <name type="common">Radish</name>
    <name type="synonym">Raphanus raphanistrum var. sativus</name>
    <dbReference type="NCBI Taxonomy" id="3726"/>
    <lineage>
        <taxon>Eukaryota</taxon>
        <taxon>Viridiplantae</taxon>
        <taxon>Streptophyta</taxon>
        <taxon>Embryophyta</taxon>
        <taxon>Tracheophyta</taxon>
        <taxon>Spermatophyta</taxon>
        <taxon>Magnoliopsida</taxon>
        <taxon>eudicotyledons</taxon>
        <taxon>Gunneridae</taxon>
        <taxon>Pentapetalae</taxon>
        <taxon>rosids</taxon>
        <taxon>malvids</taxon>
        <taxon>Brassicales</taxon>
        <taxon>Brassicaceae</taxon>
        <taxon>Brassiceae</taxon>
        <taxon>Raphanus</taxon>
    </lineage>
</organism>
<evidence type="ECO:0000313" key="3">
    <source>
        <dbReference type="RefSeq" id="XP_018473792.1"/>
    </source>
</evidence>
<accession>A0A6J0MMS4</accession>
<dbReference type="GeneID" id="108845018"/>
<dbReference type="AlphaFoldDB" id="A0A6J0MMS4"/>
<dbReference type="InterPro" id="IPR026960">
    <property type="entry name" value="RVT-Znf"/>
</dbReference>
<dbReference type="RefSeq" id="XP_018473792.1">
    <property type="nucleotide sequence ID" value="XM_018618290.1"/>
</dbReference>
<feature type="domain" description="Reverse transcriptase zinc-binding" evidence="1">
    <location>
        <begin position="5"/>
        <end position="31"/>
    </location>
</feature>
<dbReference type="KEGG" id="rsz:108845018"/>